<dbReference type="EMBL" id="CP045272">
    <property type="protein sequence ID" value="QJX77472.1"/>
    <property type="molecule type" value="Genomic_DNA"/>
</dbReference>
<feature type="transmembrane region" description="Helical" evidence="1">
    <location>
        <begin position="50"/>
        <end position="69"/>
    </location>
</feature>
<accession>A0A6M6DSB1</accession>
<dbReference type="AlphaFoldDB" id="A0A6M6DSB1"/>
<feature type="transmembrane region" description="Helical" evidence="1">
    <location>
        <begin position="89"/>
        <end position="114"/>
    </location>
</feature>
<evidence type="ECO:0000313" key="2">
    <source>
        <dbReference type="EMBL" id="QJX77472.1"/>
    </source>
</evidence>
<feature type="transmembrane region" description="Helical" evidence="1">
    <location>
        <begin position="193"/>
        <end position="215"/>
    </location>
</feature>
<keyword evidence="1" id="KW-0472">Membrane</keyword>
<name>A0A6M6DSB1_PRIMG</name>
<feature type="transmembrane region" description="Helical" evidence="1">
    <location>
        <begin position="20"/>
        <end position="38"/>
    </location>
</feature>
<protein>
    <submittedName>
        <fullName evidence="2">Uncharacterized protein</fullName>
    </submittedName>
</protein>
<evidence type="ECO:0000313" key="3">
    <source>
        <dbReference type="Proteomes" id="UP000501076"/>
    </source>
</evidence>
<sequence length="221" mass="25382">MLMAFVKKINISSEAKSMGIDFYVPFLIILIAILYTCFSPDLESLQYISRIIEFVVCPIAAWWSVYLFLNHSVDKDKTAELTPNSSPSILSYGLIRVTSFFLIFLAAFFALLISITLRYPYTYISLFNLTIIYAPQTVLYCYLGFFLMVLSRNIAIPLFILLTYIAVKYWTTRDIPIYNVMSFSIDMQLYPRIILLAVKNISLALALAVAGHFILVRRKKI</sequence>
<proteinExistence type="predicted"/>
<reference evidence="2 3" key="1">
    <citation type="submission" date="2019-10" db="EMBL/GenBank/DDBJ databases">
        <title>Complete genome sequences for adaption low water activity.</title>
        <authorList>
            <person name="Zhao L."/>
            <person name="Zhong J."/>
        </authorList>
    </citation>
    <scope>NUCLEOTIDE SEQUENCE [LARGE SCALE GENOMIC DNA]</scope>
    <source>
        <strain evidence="2 3">FDU301</strain>
    </source>
</reference>
<feature type="transmembrane region" description="Helical" evidence="1">
    <location>
        <begin position="154"/>
        <end position="172"/>
    </location>
</feature>
<gene>
    <name evidence="2" type="ORF">FDZ14_15230</name>
</gene>
<keyword evidence="1" id="KW-1133">Transmembrane helix</keyword>
<evidence type="ECO:0000256" key="1">
    <source>
        <dbReference type="SAM" id="Phobius"/>
    </source>
</evidence>
<feature type="transmembrane region" description="Helical" evidence="1">
    <location>
        <begin position="126"/>
        <end position="148"/>
    </location>
</feature>
<keyword evidence="1" id="KW-0812">Transmembrane</keyword>
<organism evidence="2 3">
    <name type="scientific">Priestia megaterium</name>
    <name type="common">Bacillus megaterium</name>
    <dbReference type="NCBI Taxonomy" id="1404"/>
    <lineage>
        <taxon>Bacteria</taxon>
        <taxon>Bacillati</taxon>
        <taxon>Bacillota</taxon>
        <taxon>Bacilli</taxon>
        <taxon>Bacillales</taxon>
        <taxon>Bacillaceae</taxon>
        <taxon>Priestia</taxon>
    </lineage>
</organism>
<dbReference type="Proteomes" id="UP000501076">
    <property type="component" value="Chromosome"/>
</dbReference>